<protein>
    <submittedName>
        <fullName evidence="1">Uncharacterized protein</fullName>
    </submittedName>
</protein>
<accession>A0A1H3VH41</accession>
<proteinExistence type="predicted"/>
<dbReference type="STRING" id="551991.SAMN05192529_10152"/>
<organism evidence="1 2">
    <name type="scientific">Arachidicoccus rhizosphaerae</name>
    <dbReference type="NCBI Taxonomy" id="551991"/>
    <lineage>
        <taxon>Bacteria</taxon>
        <taxon>Pseudomonadati</taxon>
        <taxon>Bacteroidota</taxon>
        <taxon>Chitinophagia</taxon>
        <taxon>Chitinophagales</taxon>
        <taxon>Chitinophagaceae</taxon>
        <taxon>Arachidicoccus</taxon>
    </lineage>
</organism>
<dbReference type="RefSeq" id="WP_091391966.1">
    <property type="nucleotide sequence ID" value="NZ_FNQY01000001.1"/>
</dbReference>
<dbReference type="EMBL" id="FNQY01000001">
    <property type="protein sequence ID" value="SDZ73498.1"/>
    <property type="molecule type" value="Genomic_DNA"/>
</dbReference>
<gene>
    <name evidence="1" type="ORF">SAMN05192529_10152</name>
</gene>
<name>A0A1H3VH41_9BACT</name>
<sequence length="137" mass="15775">MFGYPQREYLSSIENEVFLRFEGSVAGIALKKEAKIIEHCNCKDTIASCLLKGIESSSRTVITHILLTKLFEPSNAQLEYNYSKDSKVTGVTFVFNRLSWQWDSKAGNTIKIDDINRIKRYWTEKLISIEFLKLLTS</sequence>
<dbReference type="OrthoDB" id="1452436at2"/>
<reference evidence="1 2" key="1">
    <citation type="submission" date="2016-10" db="EMBL/GenBank/DDBJ databases">
        <authorList>
            <person name="de Groot N.N."/>
        </authorList>
    </citation>
    <scope>NUCLEOTIDE SEQUENCE [LARGE SCALE GENOMIC DNA]</scope>
    <source>
        <strain evidence="1 2">Vu-144</strain>
    </source>
</reference>
<evidence type="ECO:0000313" key="2">
    <source>
        <dbReference type="Proteomes" id="UP000199041"/>
    </source>
</evidence>
<dbReference type="Proteomes" id="UP000199041">
    <property type="component" value="Unassembled WGS sequence"/>
</dbReference>
<keyword evidence="2" id="KW-1185">Reference proteome</keyword>
<dbReference type="AlphaFoldDB" id="A0A1H3VH41"/>
<evidence type="ECO:0000313" key="1">
    <source>
        <dbReference type="EMBL" id="SDZ73498.1"/>
    </source>
</evidence>